<feature type="compositionally biased region" description="Basic and acidic residues" evidence="1">
    <location>
        <begin position="23"/>
        <end position="34"/>
    </location>
</feature>
<dbReference type="EMBL" id="OOIL02005961">
    <property type="protein sequence ID" value="VFQ96415.1"/>
    <property type="molecule type" value="Genomic_DNA"/>
</dbReference>
<accession>A0A484N527</accession>
<dbReference type="Pfam" id="PF00078">
    <property type="entry name" value="RVT_1"/>
    <property type="match status" value="1"/>
</dbReference>
<reference evidence="3 4" key="1">
    <citation type="submission" date="2018-04" db="EMBL/GenBank/DDBJ databases">
        <authorList>
            <person name="Vogel A."/>
        </authorList>
    </citation>
    <scope>NUCLEOTIDE SEQUENCE [LARGE SCALE GENOMIC DNA]</scope>
</reference>
<feature type="compositionally biased region" description="Basic residues" evidence="1">
    <location>
        <begin position="8"/>
        <end position="22"/>
    </location>
</feature>
<feature type="region of interest" description="Disordered" evidence="1">
    <location>
        <begin position="352"/>
        <end position="373"/>
    </location>
</feature>
<dbReference type="PANTHER" id="PTHR31286:SF168">
    <property type="entry name" value="DUF4283 DOMAIN-CONTAINING PROTEIN"/>
    <property type="match status" value="1"/>
</dbReference>
<dbReference type="InterPro" id="IPR000477">
    <property type="entry name" value="RT_dom"/>
</dbReference>
<protein>
    <recommendedName>
        <fullName evidence="2">Reverse transcriptase domain-containing protein</fullName>
    </recommendedName>
</protein>
<organism evidence="3 4">
    <name type="scientific">Cuscuta campestris</name>
    <dbReference type="NCBI Taxonomy" id="132261"/>
    <lineage>
        <taxon>Eukaryota</taxon>
        <taxon>Viridiplantae</taxon>
        <taxon>Streptophyta</taxon>
        <taxon>Embryophyta</taxon>
        <taxon>Tracheophyta</taxon>
        <taxon>Spermatophyta</taxon>
        <taxon>Magnoliopsida</taxon>
        <taxon>eudicotyledons</taxon>
        <taxon>Gunneridae</taxon>
        <taxon>Pentapetalae</taxon>
        <taxon>asterids</taxon>
        <taxon>lamiids</taxon>
        <taxon>Solanales</taxon>
        <taxon>Convolvulaceae</taxon>
        <taxon>Cuscuteae</taxon>
        <taxon>Cuscuta</taxon>
        <taxon>Cuscuta subgen. Grammica</taxon>
        <taxon>Cuscuta sect. Cleistogrammica</taxon>
    </lineage>
</organism>
<feature type="region of interest" description="Disordered" evidence="1">
    <location>
        <begin position="1"/>
        <end position="66"/>
    </location>
</feature>
<keyword evidence="4" id="KW-1185">Reference proteome</keyword>
<dbReference type="PANTHER" id="PTHR31286">
    <property type="entry name" value="GLYCINE-RICH CELL WALL STRUCTURAL PROTEIN 1.8-LIKE"/>
    <property type="match status" value="1"/>
</dbReference>
<feature type="domain" description="Reverse transcriptase" evidence="2">
    <location>
        <begin position="643"/>
        <end position="806"/>
    </location>
</feature>
<evidence type="ECO:0000259" key="2">
    <source>
        <dbReference type="Pfam" id="PF00078"/>
    </source>
</evidence>
<gene>
    <name evidence="3" type="ORF">CCAM_LOCUS38191</name>
</gene>
<evidence type="ECO:0000256" key="1">
    <source>
        <dbReference type="SAM" id="MobiDB-lite"/>
    </source>
</evidence>
<dbReference type="Proteomes" id="UP000595140">
    <property type="component" value="Unassembled WGS sequence"/>
</dbReference>
<evidence type="ECO:0000313" key="4">
    <source>
        <dbReference type="Proteomes" id="UP000595140"/>
    </source>
</evidence>
<sequence>MGSGKAQSGKKTKKKVPKSPKKKGNEDETTKETSLETDTAAELKGKEKAQTSSSTSENSPQQVEEVVDSVAQVGITSALVTPHVLDEMPQSDKITPKPTTFADLFKGNRDPDQGMTLKHYDVGEGVLRIPDSIIKPVEDIWGFCLVGCFTGHFPGLKAVDAIVKSWNTPCRIIPHCKGWVVLKFENDKDRYEVLGMERSKAYGKEFRLKIPSHGFMFDFAEFTTLPVWIQLHNVPMQLWSEEGIGMLASKVGKPLRTDLVTKQLGKSGFCRVLVEVDFSQEPVTKFEVECMGKTYVQTVVFEEEPRYCFHCLTWNHSPFNCRALELIKKKELDKPVVQTKLVSKEWVPIGKSKGVGGHTEPKGGSIPSSSHTAKNLEEPHTVGVGVLSKVPVGTGVGGAGMENRKKKVQEGAPVGGNYGLLSPLLLLPSSRRSKPFRFFNMWIKHETFQGLVLQYWQPPVLGSKQFSLCSKLKRLKHPLKSLNNNSFSHISNRAKEAKQAYSDVMKELMINPNDQALLDNAEIKRKNAIPFLVKGDASKITSLKEVSDCFLEYYTALFGNASNVEPINHEFLTTGPSVPASAYSSLLVTVTMEEVRGVVYEIGSDKAPGPDGYTAAFFKTQWDIVGQDVYGAVLEFFNTGKLLKELNHAMIVLIPKTTHNPSGRSLVDNFLLAQHLVRDYAVKRSVPSCMIKLDITKAYDTVSWRFLEAVMVGLGFPTRFISLIMECVTTASSSIMVNGEGHGFFKSKRGLRQGDPMAPTLFLFCIEYFSRMLNTKAKEGVFSYHKDCASLGITHLAFADDIMLISLDYVTIILG</sequence>
<evidence type="ECO:0000313" key="3">
    <source>
        <dbReference type="EMBL" id="VFQ96415.1"/>
    </source>
</evidence>
<dbReference type="InterPro" id="IPR040256">
    <property type="entry name" value="At4g02000-like"/>
</dbReference>
<dbReference type="AlphaFoldDB" id="A0A484N527"/>
<dbReference type="OrthoDB" id="1939300at2759"/>
<proteinExistence type="predicted"/>
<feature type="compositionally biased region" description="Polar residues" evidence="1">
    <location>
        <begin position="50"/>
        <end position="62"/>
    </location>
</feature>
<name>A0A484N527_9ASTE</name>